<evidence type="ECO:0000313" key="3">
    <source>
        <dbReference type="EMBL" id="MEE3715373.1"/>
    </source>
</evidence>
<dbReference type="PANTHER" id="PTHR34800:SF1">
    <property type="entry name" value="TETRAPYRROLE-BINDING PROTEIN, CHLOROPLASTIC"/>
    <property type="match status" value="1"/>
</dbReference>
<dbReference type="SUPFAM" id="SSF48371">
    <property type="entry name" value="ARM repeat"/>
    <property type="match status" value="1"/>
</dbReference>
<dbReference type="InterPro" id="IPR008629">
    <property type="entry name" value="GUN4-like"/>
</dbReference>
<dbReference type="Pfam" id="PF05419">
    <property type="entry name" value="GUN4"/>
    <property type="match status" value="1"/>
</dbReference>
<dbReference type="InterPro" id="IPR032192">
    <property type="entry name" value="GUN4_N"/>
</dbReference>
<organism evidence="3 4">
    <name type="scientific">Tumidithrix elongata BACA0141</name>
    <dbReference type="NCBI Taxonomy" id="2716417"/>
    <lineage>
        <taxon>Bacteria</taxon>
        <taxon>Bacillati</taxon>
        <taxon>Cyanobacteriota</taxon>
        <taxon>Cyanophyceae</taxon>
        <taxon>Pseudanabaenales</taxon>
        <taxon>Pseudanabaenaceae</taxon>
        <taxon>Tumidithrix</taxon>
        <taxon>Tumidithrix elongata</taxon>
    </lineage>
</organism>
<dbReference type="AlphaFoldDB" id="A0AAW9PWS7"/>
<dbReference type="GO" id="GO:0030288">
    <property type="term" value="C:outer membrane-bounded periplasmic space"/>
    <property type="evidence" value="ECO:0007669"/>
    <property type="project" value="TreeGrafter"/>
</dbReference>
<evidence type="ECO:0000259" key="2">
    <source>
        <dbReference type="Pfam" id="PF16416"/>
    </source>
</evidence>
<accession>A0AAW9PWS7</accession>
<dbReference type="Proteomes" id="UP001333818">
    <property type="component" value="Unassembled WGS sequence"/>
</dbReference>
<sequence length="232" mass="26407">MNLAPPDLKELSEKLASGKETLQLQAIPEFMRCGDAGIEQLIDFLRHRQAANIEVSYIDGKAYQTLVQADSSKAIALLQTYFPKGLLPIQSESGVDFEPLQTMLAKQDFQAADRITSEKMRELAGSAAVERGWLYFTDVNLISDTDLKILNNLWQVYSEGKFGFSVQRKIWLSLGKNWEKLWLQIGWKKDGSFTRYPDAFTWNLSAPKGHLPLSNQIRGNKTMQMIFGRKVW</sequence>
<dbReference type="Pfam" id="PF16416">
    <property type="entry name" value="GUN4_N"/>
    <property type="match status" value="1"/>
</dbReference>
<dbReference type="SUPFAM" id="SSF140869">
    <property type="entry name" value="GUN4-like"/>
    <property type="match status" value="1"/>
</dbReference>
<protein>
    <submittedName>
        <fullName evidence="3">GUN4 N-terminal ARM-like repeat domain-containing protein</fullName>
    </submittedName>
</protein>
<dbReference type="GO" id="GO:0046906">
    <property type="term" value="F:tetrapyrrole binding"/>
    <property type="evidence" value="ECO:0007669"/>
    <property type="project" value="TreeGrafter"/>
</dbReference>
<name>A0AAW9PWS7_9CYAN</name>
<comment type="caution">
    <text evidence="3">The sequence shown here is derived from an EMBL/GenBank/DDBJ whole genome shotgun (WGS) entry which is preliminary data.</text>
</comment>
<gene>
    <name evidence="3" type="ORF">V2H45_01285</name>
</gene>
<dbReference type="PANTHER" id="PTHR34800">
    <property type="entry name" value="TETRAPYRROLE-BINDING PROTEIN, CHLOROPLASTIC"/>
    <property type="match status" value="1"/>
</dbReference>
<dbReference type="Gene3D" id="1.25.40.620">
    <property type="match status" value="1"/>
</dbReference>
<proteinExistence type="predicted"/>
<feature type="domain" description="GUN4-like" evidence="1">
    <location>
        <begin position="91"/>
        <end position="227"/>
    </location>
</feature>
<feature type="domain" description="GUN4 N-terminal ARM-like repeat" evidence="2">
    <location>
        <begin position="5"/>
        <end position="83"/>
    </location>
</feature>
<reference evidence="3" key="1">
    <citation type="submission" date="2024-01" db="EMBL/GenBank/DDBJ databases">
        <title>Bank of Algae and Cyanobacteria of the Azores (BACA) strain genomes.</title>
        <authorList>
            <person name="Luz R."/>
            <person name="Cordeiro R."/>
            <person name="Fonseca A."/>
            <person name="Goncalves V."/>
        </authorList>
    </citation>
    <scope>NUCLEOTIDE SEQUENCE</scope>
    <source>
        <strain evidence="3">BACA0141</strain>
    </source>
</reference>
<dbReference type="CDD" id="cd16383">
    <property type="entry name" value="GUN4"/>
    <property type="match status" value="1"/>
</dbReference>
<dbReference type="InterPro" id="IPR037215">
    <property type="entry name" value="GUN4-like_sf"/>
</dbReference>
<dbReference type="EMBL" id="JAZBJZ010000003">
    <property type="protein sequence ID" value="MEE3715373.1"/>
    <property type="molecule type" value="Genomic_DNA"/>
</dbReference>
<evidence type="ECO:0000259" key="1">
    <source>
        <dbReference type="Pfam" id="PF05419"/>
    </source>
</evidence>
<keyword evidence="4" id="KW-1185">Reference proteome</keyword>
<evidence type="ECO:0000313" key="4">
    <source>
        <dbReference type="Proteomes" id="UP001333818"/>
    </source>
</evidence>
<dbReference type="Gene3D" id="1.10.10.1770">
    <property type="entry name" value="Gun4-like"/>
    <property type="match status" value="1"/>
</dbReference>
<dbReference type="InterPro" id="IPR016024">
    <property type="entry name" value="ARM-type_fold"/>
</dbReference>